<evidence type="ECO:0000256" key="4">
    <source>
        <dbReference type="ARBA" id="ARBA00022833"/>
    </source>
</evidence>
<organism evidence="7 8">
    <name type="scientific">Amblyomma americanum</name>
    <name type="common">Lone star tick</name>
    <dbReference type="NCBI Taxonomy" id="6943"/>
    <lineage>
        <taxon>Eukaryota</taxon>
        <taxon>Metazoa</taxon>
        <taxon>Ecdysozoa</taxon>
        <taxon>Arthropoda</taxon>
        <taxon>Chelicerata</taxon>
        <taxon>Arachnida</taxon>
        <taxon>Acari</taxon>
        <taxon>Parasitiformes</taxon>
        <taxon>Ixodida</taxon>
        <taxon>Ixodoidea</taxon>
        <taxon>Ixodidae</taxon>
        <taxon>Amblyomminae</taxon>
        <taxon>Amblyomma</taxon>
    </lineage>
</organism>
<evidence type="ECO:0000256" key="5">
    <source>
        <dbReference type="PROSITE-ProRule" id="PRU00042"/>
    </source>
</evidence>
<dbReference type="PANTHER" id="PTHR24379">
    <property type="entry name" value="KRAB AND ZINC FINGER DOMAIN-CONTAINING"/>
    <property type="match status" value="1"/>
</dbReference>
<dbReference type="PANTHER" id="PTHR24379:SF121">
    <property type="entry name" value="C2H2-TYPE DOMAIN-CONTAINING PROTEIN"/>
    <property type="match status" value="1"/>
</dbReference>
<evidence type="ECO:0000256" key="2">
    <source>
        <dbReference type="ARBA" id="ARBA00022737"/>
    </source>
</evidence>
<keyword evidence="3 5" id="KW-0863">Zinc-finger</keyword>
<evidence type="ECO:0000259" key="6">
    <source>
        <dbReference type="PROSITE" id="PS50157"/>
    </source>
</evidence>
<dbReference type="InterPro" id="IPR013087">
    <property type="entry name" value="Znf_C2H2_type"/>
</dbReference>
<evidence type="ECO:0000256" key="3">
    <source>
        <dbReference type="ARBA" id="ARBA00022771"/>
    </source>
</evidence>
<dbReference type="EMBL" id="JARKHS020021053">
    <property type="protein sequence ID" value="KAK8770496.1"/>
    <property type="molecule type" value="Genomic_DNA"/>
</dbReference>
<feature type="domain" description="C2H2-type" evidence="6">
    <location>
        <begin position="59"/>
        <end position="83"/>
    </location>
</feature>
<keyword evidence="2" id="KW-0677">Repeat</keyword>
<keyword evidence="8" id="KW-1185">Reference proteome</keyword>
<dbReference type="InterPro" id="IPR036236">
    <property type="entry name" value="Znf_C2H2_sf"/>
</dbReference>
<dbReference type="Gene3D" id="3.30.160.60">
    <property type="entry name" value="Classic Zinc Finger"/>
    <property type="match status" value="2"/>
</dbReference>
<gene>
    <name evidence="7" type="ORF">V5799_013037</name>
</gene>
<sequence>MRAHRQLSNDCRSATPHLLRRALARLVEAREAACLQVRGITQQLRRLQVNRPADESAMYKCRDCQLQFPLASKLMAHNVYRHSDVIIEQRAKLPCPICKVRCRTKRTMSAHLGTHLGERLCEKCGAEFASAGAAAAHELFHPTAGNFACSQCQRQFARQSGLVEHSRVEHGLVLPHGSSPCLPGE</sequence>
<dbReference type="SUPFAM" id="SSF57667">
    <property type="entry name" value="beta-beta-alpha zinc fingers"/>
    <property type="match status" value="1"/>
</dbReference>
<accession>A0AAQ4E717</accession>
<dbReference type="PROSITE" id="PS50157">
    <property type="entry name" value="ZINC_FINGER_C2H2_2"/>
    <property type="match status" value="2"/>
</dbReference>
<dbReference type="AlphaFoldDB" id="A0AAQ4E717"/>
<evidence type="ECO:0000313" key="8">
    <source>
        <dbReference type="Proteomes" id="UP001321473"/>
    </source>
</evidence>
<evidence type="ECO:0000313" key="7">
    <source>
        <dbReference type="EMBL" id="KAK8770496.1"/>
    </source>
</evidence>
<feature type="domain" description="C2H2-type" evidence="6">
    <location>
        <begin position="147"/>
        <end position="175"/>
    </location>
</feature>
<dbReference type="Pfam" id="PF00096">
    <property type="entry name" value="zf-C2H2"/>
    <property type="match status" value="1"/>
</dbReference>
<keyword evidence="1" id="KW-0479">Metal-binding</keyword>
<keyword evidence="4" id="KW-0862">Zinc</keyword>
<dbReference type="Proteomes" id="UP001321473">
    <property type="component" value="Unassembled WGS sequence"/>
</dbReference>
<evidence type="ECO:0000256" key="1">
    <source>
        <dbReference type="ARBA" id="ARBA00022723"/>
    </source>
</evidence>
<dbReference type="PROSITE" id="PS00028">
    <property type="entry name" value="ZINC_FINGER_C2H2_1"/>
    <property type="match status" value="3"/>
</dbReference>
<dbReference type="SMART" id="SM00355">
    <property type="entry name" value="ZnF_C2H2"/>
    <property type="match status" value="4"/>
</dbReference>
<reference evidence="7 8" key="1">
    <citation type="journal article" date="2023" name="Arcadia Sci">
        <title>De novo assembly of a long-read Amblyomma americanum tick genome.</title>
        <authorList>
            <person name="Chou S."/>
            <person name="Poskanzer K.E."/>
            <person name="Rollins M."/>
            <person name="Thuy-Boun P.S."/>
        </authorList>
    </citation>
    <scope>NUCLEOTIDE SEQUENCE [LARGE SCALE GENOMIC DNA]</scope>
    <source>
        <strain evidence="7">F_SG_1</strain>
        <tissue evidence="7">Salivary glands</tissue>
    </source>
</reference>
<protein>
    <recommendedName>
        <fullName evidence="6">C2H2-type domain-containing protein</fullName>
    </recommendedName>
</protein>
<comment type="caution">
    <text evidence="7">The sequence shown here is derived from an EMBL/GenBank/DDBJ whole genome shotgun (WGS) entry which is preliminary data.</text>
</comment>
<dbReference type="GO" id="GO:0008270">
    <property type="term" value="F:zinc ion binding"/>
    <property type="evidence" value="ECO:0007669"/>
    <property type="project" value="UniProtKB-KW"/>
</dbReference>
<proteinExistence type="predicted"/>
<name>A0AAQ4E717_AMBAM</name>